<feature type="transmembrane region" description="Helical" evidence="1">
    <location>
        <begin position="130"/>
        <end position="151"/>
    </location>
</feature>
<accession>A0ABT1P2A6</accession>
<dbReference type="Pfam" id="PF06496">
    <property type="entry name" value="DUF1097"/>
    <property type="match status" value="1"/>
</dbReference>
<keyword evidence="1" id="KW-0472">Membrane</keyword>
<comment type="caution">
    <text evidence="2">The sequence shown here is derived from an EMBL/GenBank/DDBJ whole genome shotgun (WGS) entry which is preliminary data.</text>
</comment>
<gene>
    <name evidence="2" type="ORF">HXX02_12450</name>
</gene>
<dbReference type="EMBL" id="JACASI010000033">
    <property type="protein sequence ID" value="MCQ3830258.1"/>
    <property type="molecule type" value="Genomic_DNA"/>
</dbReference>
<organism evidence="2 3">
    <name type="scientific">Microbulbifer elongatus</name>
    <dbReference type="NCBI Taxonomy" id="86173"/>
    <lineage>
        <taxon>Bacteria</taxon>
        <taxon>Pseudomonadati</taxon>
        <taxon>Pseudomonadota</taxon>
        <taxon>Gammaproteobacteria</taxon>
        <taxon>Cellvibrionales</taxon>
        <taxon>Microbulbiferaceae</taxon>
        <taxon>Microbulbifer</taxon>
    </lineage>
</organism>
<keyword evidence="3" id="KW-1185">Reference proteome</keyword>
<evidence type="ECO:0000313" key="3">
    <source>
        <dbReference type="Proteomes" id="UP001205566"/>
    </source>
</evidence>
<proteinExistence type="predicted"/>
<dbReference type="InterPro" id="IPR009476">
    <property type="entry name" value="DUF1097"/>
</dbReference>
<keyword evidence="1" id="KW-0812">Transmembrane</keyword>
<reference evidence="2" key="1">
    <citation type="thesis" date="2020" institute="Technische Universitat Dresden" country="Dresden, Germany">
        <title>The Agarolytic System of Microbulbifer elongatus PORT2, Isolated from Batu Karas, Pangandaran West Java Indonesia.</title>
        <authorList>
            <person name="Anggraeni S.R."/>
        </authorList>
    </citation>
    <scope>NUCLEOTIDE SEQUENCE</scope>
    <source>
        <strain evidence="2">PORT2</strain>
    </source>
</reference>
<feature type="transmembrane region" description="Helical" evidence="1">
    <location>
        <begin position="81"/>
        <end position="99"/>
    </location>
</feature>
<protein>
    <submittedName>
        <fullName evidence="2">DUF1097 domain-containing protein</fullName>
    </submittedName>
</protein>
<sequence length="158" mass="16746">MNFTDLRFNGATLAAAVFAAFAAVTTALNELPVWAMFVGWVAYVTGPMNLKGAAQSYICLTLGIAIGLAAALALKEITPTMGVYALAPVVFIVASLVLSLRAAPPLNLVPAYWLGIIIFFAAHAEPTLASILKLSLISGFGIVIATIVHFLQMRILRR</sequence>
<keyword evidence="1" id="KW-1133">Transmembrane helix</keyword>
<evidence type="ECO:0000313" key="2">
    <source>
        <dbReference type="EMBL" id="MCQ3830258.1"/>
    </source>
</evidence>
<feature type="transmembrane region" description="Helical" evidence="1">
    <location>
        <begin position="57"/>
        <end position="75"/>
    </location>
</feature>
<name>A0ABT1P2A6_9GAMM</name>
<evidence type="ECO:0000256" key="1">
    <source>
        <dbReference type="SAM" id="Phobius"/>
    </source>
</evidence>
<dbReference type="Proteomes" id="UP001205566">
    <property type="component" value="Unassembled WGS sequence"/>
</dbReference>
<dbReference type="RefSeq" id="WP_255875221.1">
    <property type="nucleotide sequence ID" value="NZ_JACASI010000033.1"/>
</dbReference>